<keyword evidence="3" id="KW-1185">Reference proteome</keyword>
<protein>
    <submittedName>
        <fullName evidence="2">Uncharacterized protein</fullName>
    </submittedName>
</protein>
<dbReference type="Proteomes" id="UP001392437">
    <property type="component" value="Unassembled WGS sequence"/>
</dbReference>
<name>A0AAW0RB22_9PEZI</name>
<organism evidence="2 3">
    <name type="scientific">Apiospora kogelbergensis</name>
    <dbReference type="NCBI Taxonomy" id="1337665"/>
    <lineage>
        <taxon>Eukaryota</taxon>
        <taxon>Fungi</taxon>
        <taxon>Dikarya</taxon>
        <taxon>Ascomycota</taxon>
        <taxon>Pezizomycotina</taxon>
        <taxon>Sordariomycetes</taxon>
        <taxon>Xylariomycetidae</taxon>
        <taxon>Amphisphaeriales</taxon>
        <taxon>Apiosporaceae</taxon>
        <taxon>Apiospora</taxon>
    </lineage>
</organism>
<dbReference type="AlphaFoldDB" id="A0AAW0RB22"/>
<evidence type="ECO:0000256" key="1">
    <source>
        <dbReference type="SAM" id="Phobius"/>
    </source>
</evidence>
<keyword evidence="1" id="KW-1133">Transmembrane helix</keyword>
<comment type="caution">
    <text evidence="2">The sequence shown here is derived from an EMBL/GenBank/DDBJ whole genome shotgun (WGS) entry which is preliminary data.</text>
</comment>
<proteinExistence type="predicted"/>
<feature type="transmembrane region" description="Helical" evidence="1">
    <location>
        <begin position="206"/>
        <end position="226"/>
    </location>
</feature>
<evidence type="ECO:0000313" key="2">
    <source>
        <dbReference type="EMBL" id="KAK8131999.1"/>
    </source>
</evidence>
<dbReference type="EMBL" id="JAQQWP010000001">
    <property type="protein sequence ID" value="KAK8131999.1"/>
    <property type="molecule type" value="Genomic_DNA"/>
</dbReference>
<reference evidence="2 3" key="1">
    <citation type="submission" date="2023-01" db="EMBL/GenBank/DDBJ databases">
        <title>Analysis of 21 Apiospora genomes using comparative genomics revels a genus with tremendous synthesis potential of carbohydrate active enzymes and secondary metabolites.</title>
        <authorList>
            <person name="Sorensen T."/>
        </authorList>
    </citation>
    <scope>NUCLEOTIDE SEQUENCE [LARGE SCALE GENOMIC DNA]</scope>
    <source>
        <strain evidence="2 3">CBS 117206</strain>
    </source>
</reference>
<keyword evidence="1" id="KW-0812">Transmembrane</keyword>
<keyword evidence="1" id="KW-0472">Membrane</keyword>
<sequence>MASQVSLQSDVGSLGIAGLGAFTSLLATMSADNVQPMAMIQLEHLGAVFHVNGPYASRVPEVLKRVISHPVGRLSLTIGWRRGDAISTLAETAGGQAIALLATALVNIYDNEEYGMILSRLCSSLLPKSMPVSNPAQLADIAKMIAHKAAKLAFGNLLAQQTVRVLSAYDQLNLRKPLEDLFETPAEESIIQLFESLSYLQKENHLVRFTGSIGALYIVAIVLFMFPCCTMITVETVVIHDNDDRRIIVEISAEGPTRIQVETEVSLHQPFVSTPVESLGRIDPVASPLMWDGCLVEALRLEFGRHGLLLTQDFLESFCGFMVQIAPHIRLSDMRNTSAYTKSRKTFKSMLGPHYRRHMATVCQAICHYTPDELTSDPVEKWHHLVHVCERDLKPIQCDCGDGYPMILAWQSRDGACPRHRIWRAVGHALSVGLMCFLLRPHGSVSINIHLFKQSSPPLEGRTLLRTLSALGFSHPGVKEPRFPQPPPLLNYNLFLDLLQDPNIKEIYSRIGISSHGCSIYPTILDGFEIESGGIFSFELREGAFIHDGMYHQLLSGDEGRTRESLYGTPAEQMSPITTSVLEQPMSLTASLRRGFKEVLLRLDVYDSGHYFNVAAKNAILGLMCLDTTQSCEHSDKDALEAEHEGLVAVARVGMVPSLDRKVNVLMTRGDSIAQFLACGFGDVGDGHLLLNCCLNCGVRQATEGDYEVLIAA</sequence>
<gene>
    <name evidence="2" type="ORF">PG999_000172</name>
</gene>
<evidence type="ECO:0000313" key="3">
    <source>
        <dbReference type="Proteomes" id="UP001392437"/>
    </source>
</evidence>
<accession>A0AAW0RB22</accession>